<feature type="transmembrane region" description="Helical" evidence="2">
    <location>
        <begin position="287"/>
        <end position="306"/>
    </location>
</feature>
<dbReference type="OrthoDB" id="3393883at2"/>
<keyword evidence="2" id="KW-1133">Transmembrane helix</keyword>
<keyword evidence="4" id="KW-1185">Reference proteome</keyword>
<evidence type="ECO:0000313" key="4">
    <source>
        <dbReference type="Proteomes" id="UP000281726"/>
    </source>
</evidence>
<proteinExistence type="predicted"/>
<evidence type="ECO:0000256" key="2">
    <source>
        <dbReference type="SAM" id="Phobius"/>
    </source>
</evidence>
<evidence type="ECO:0000313" key="3">
    <source>
        <dbReference type="EMBL" id="RKN41021.1"/>
    </source>
</evidence>
<dbReference type="AlphaFoldDB" id="A0A3A9YY85"/>
<dbReference type="NCBIfam" id="TIGR01167">
    <property type="entry name" value="LPXTG_anchor"/>
    <property type="match status" value="1"/>
</dbReference>
<comment type="caution">
    <text evidence="3">The sequence shown here is derived from an EMBL/GenBank/DDBJ whole genome shotgun (WGS) entry which is preliminary data.</text>
</comment>
<name>A0A3A9YY85_9ACTN</name>
<sequence>MQYHQRQWWARTTRPPCRSLATARLPSKGLSLMRRRSSVLTAATLMTIGGLLLGTATPAVADPPMVNFADLCGAVGFSWDTGTIGGDDGWQTTVVRNDAVIDEFSMRSRGSAEYGASDGDLFEIRREGLPTSSYLHRTPEGCTDAPLLTVTPTSGCDGLVLSFSNEGTRPVPGIQVLADGYPPWEVAPLAPGRTELELPLVDGDPFYVRGPRAGGGWSTWLTGTHVRPTDCAVEPSPSPSGDPGPSAGPSADPSPSVTTPGASVTTPGATVPPGASGQLPITGAQTALISIAGLVLLGTGVALFVATRRRRVSFSTAGRQ</sequence>
<accession>A0A3A9YY85</accession>
<dbReference type="Proteomes" id="UP000281726">
    <property type="component" value="Unassembled WGS sequence"/>
</dbReference>
<gene>
    <name evidence="3" type="ORF">D7223_25060</name>
</gene>
<protein>
    <submittedName>
        <fullName evidence="3">LPXTG cell wall anchor domain-containing protein</fullName>
    </submittedName>
</protein>
<keyword evidence="2" id="KW-0472">Membrane</keyword>
<organism evidence="3 4">
    <name type="scientific">Micromonospora endolithica</name>
    <dbReference type="NCBI Taxonomy" id="230091"/>
    <lineage>
        <taxon>Bacteria</taxon>
        <taxon>Bacillati</taxon>
        <taxon>Actinomycetota</taxon>
        <taxon>Actinomycetes</taxon>
        <taxon>Micromonosporales</taxon>
        <taxon>Micromonosporaceae</taxon>
        <taxon>Micromonospora</taxon>
    </lineage>
</organism>
<reference evidence="3 4" key="1">
    <citation type="journal article" date="2004" name="Syst. Appl. Microbiol.">
        <title>Cryptoendolithic actinomycetes from antarctic sandstone rock samples: Micromonospora endolithica sp. nov. and two isolates related to Micromonospora coerulea Jensen 1932.</title>
        <authorList>
            <person name="Hirsch P."/>
            <person name="Mevs U."/>
            <person name="Kroppenstedt R.M."/>
            <person name="Schumann P."/>
            <person name="Stackebrandt E."/>
        </authorList>
    </citation>
    <scope>NUCLEOTIDE SEQUENCE [LARGE SCALE GENOMIC DNA]</scope>
    <source>
        <strain evidence="3 4">JCM 12677</strain>
    </source>
</reference>
<dbReference type="EMBL" id="RBAK01000012">
    <property type="protein sequence ID" value="RKN41021.1"/>
    <property type="molecule type" value="Genomic_DNA"/>
</dbReference>
<feature type="compositionally biased region" description="Polar residues" evidence="1">
    <location>
        <begin position="257"/>
        <end position="268"/>
    </location>
</feature>
<feature type="region of interest" description="Disordered" evidence="1">
    <location>
        <begin position="228"/>
        <end position="277"/>
    </location>
</feature>
<evidence type="ECO:0000256" key="1">
    <source>
        <dbReference type="SAM" id="MobiDB-lite"/>
    </source>
</evidence>
<feature type="compositionally biased region" description="Low complexity" evidence="1">
    <location>
        <begin position="243"/>
        <end position="256"/>
    </location>
</feature>
<keyword evidence="2" id="KW-0812">Transmembrane</keyword>